<name>A0A5C3QTD8_9AGAR</name>
<feature type="domain" description="Arrestin C-terminal-like" evidence="1">
    <location>
        <begin position="295"/>
        <end position="449"/>
    </location>
</feature>
<dbReference type="Proteomes" id="UP000305067">
    <property type="component" value="Unassembled WGS sequence"/>
</dbReference>
<dbReference type="GO" id="GO:0070086">
    <property type="term" value="P:ubiquitin-dependent endocytosis"/>
    <property type="evidence" value="ECO:0007669"/>
    <property type="project" value="TreeGrafter"/>
</dbReference>
<evidence type="ECO:0000313" key="3">
    <source>
        <dbReference type="Proteomes" id="UP000305067"/>
    </source>
</evidence>
<evidence type="ECO:0000313" key="2">
    <source>
        <dbReference type="EMBL" id="TFL03529.1"/>
    </source>
</evidence>
<dbReference type="InterPro" id="IPR014752">
    <property type="entry name" value="Arrestin-like_C"/>
</dbReference>
<accession>A0A5C3QTD8</accession>
<dbReference type="Gene3D" id="2.60.40.640">
    <property type="match status" value="2"/>
</dbReference>
<reference evidence="2 3" key="1">
    <citation type="journal article" date="2019" name="Nat. Ecol. Evol.">
        <title>Megaphylogeny resolves global patterns of mushroom evolution.</title>
        <authorList>
            <person name="Varga T."/>
            <person name="Krizsan K."/>
            <person name="Foldi C."/>
            <person name="Dima B."/>
            <person name="Sanchez-Garcia M."/>
            <person name="Sanchez-Ramirez S."/>
            <person name="Szollosi G.J."/>
            <person name="Szarkandi J.G."/>
            <person name="Papp V."/>
            <person name="Albert L."/>
            <person name="Andreopoulos W."/>
            <person name="Angelini C."/>
            <person name="Antonin V."/>
            <person name="Barry K.W."/>
            <person name="Bougher N.L."/>
            <person name="Buchanan P."/>
            <person name="Buyck B."/>
            <person name="Bense V."/>
            <person name="Catcheside P."/>
            <person name="Chovatia M."/>
            <person name="Cooper J."/>
            <person name="Damon W."/>
            <person name="Desjardin D."/>
            <person name="Finy P."/>
            <person name="Geml J."/>
            <person name="Haridas S."/>
            <person name="Hughes K."/>
            <person name="Justo A."/>
            <person name="Karasinski D."/>
            <person name="Kautmanova I."/>
            <person name="Kiss B."/>
            <person name="Kocsube S."/>
            <person name="Kotiranta H."/>
            <person name="LaButti K.M."/>
            <person name="Lechner B.E."/>
            <person name="Liimatainen K."/>
            <person name="Lipzen A."/>
            <person name="Lukacs Z."/>
            <person name="Mihaltcheva S."/>
            <person name="Morgado L.N."/>
            <person name="Niskanen T."/>
            <person name="Noordeloos M.E."/>
            <person name="Ohm R.A."/>
            <person name="Ortiz-Santana B."/>
            <person name="Ovrebo C."/>
            <person name="Racz N."/>
            <person name="Riley R."/>
            <person name="Savchenko A."/>
            <person name="Shiryaev A."/>
            <person name="Soop K."/>
            <person name="Spirin V."/>
            <person name="Szebenyi C."/>
            <person name="Tomsovsky M."/>
            <person name="Tulloss R.E."/>
            <person name="Uehling J."/>
            <person name="Grigoriev I.V."/>
            <person name="Vagvolgyi C."/>
            <person name="Papp T."/>
            <person name="Martin F.M."/>
            <person name="Miettinen O."/>
            <person name="Hibbett D.S."/>
            <person name="Nagy L.G."/>
        </authorList>
    </citation>
    <scope>NUCLEOTIDE SEQUENCE [LARGE SCALE GENOMIC DNA]</scope>
    <source>
        <strain evidence="2 3">CBS 309.79</strain>
    </source>
</reference>
<dbReference type="GO" id="GO:0005886">
    <property type="term" value="C:plasma membrane"/>
    <property type="evidence" value="ECO:0007669"/>
    <property type="project" value="TreeGrafter"/>
</dbReference>
<dbReference type="PANTHER" id="PTHR11188:SF17">
    <property type="entry name" value="FI21816P1"/>
    <property type="match status" value="1"/>
</dbReference>
<dbReference type="GO" id="GO:0030674">
    <property type="term" value="F:protein-macromolecule adaptor activity"/>
    <property type="evidence" value="ECO:0007669"/>
    <property type="project" value="TreeGrafter"/>
</dbReference>
<dbReference type="GO" id="GO:0031625">
    <property type="term" value="F:ubiquitin protein ligase binding"/>
    <property type="evidence" value="ECO:0007669"/>
    <property type="project" value="TreeGrafter"/>
</dbReference>
<dbReference type="EMBL" id="ML178820">
    <property type="protein sequence ID" value="TFL03529.1"/>
    <property type="molecule type" value="Genomic_DNA"/>
</dbReference>
<dbReference type="OrthoDB" id="298939at2759"/>
<evidence type="ECO:0000259" key="1">
    <source>
        <dbReference type="SMART" id="SM01017"/>
    </source>
</evidence>
<dbReference type="InterPro" id="IPR050357">
    <property type="entry name" value="Arrestin_domain-protein"/>
</dbReference>
<dbReference type="GO" id="GO:0005829">
    <property type="term" value="C:cytosol"/>
    <property type="evidence" value="ECO:0007669"/>
    <property type="project" value="TreeGrafter"/>
</dbReference>
<sequence>MVELDATGSGIRQGQVFGRDCISPGGGRAFPPLNTHFLSLNPPSQGGLNRHGTLLSVGDEGSRRAATQLRTLLGNTHGKLKPGAIVPPTLDQSTYSGSTGTPCGTITYEKARSGRPRVEIDIELDGEVYVQGGDITGVIKLRICKPQKSEWDVLISTGKVRVVGFETVRANDSRHIFFHCAKTLGSMDTRSLYMSEPDTDGFSHVRVGVHSVPFTLHVPVGSECKGVVGSLPAGIDIQYIIVASWQVKDEETGKRSIAHFYRHCEIWPRLNPSKALARVSKPIVATKSRTLFMGGNGEVELKASLRRPIWVAGQQCFVEIFVNNETKKSIKSVTLALVRSTVAFVSKAGDDPSDLDGCRSVTTEKQIAEATLNASDRGTRGHASARGWWAGVAAAESRNFTYSLLLPLDALTASPGRLVEVNYSLKVSISSGALSSDVSVTLPLRIINFISLDPP</sequence>
<gene>
    <name evidence="2" type="ORF">BDV98DRAFT_504398</name>
</gene>
<keyword evidence="3" id="KW-1185">Reference proteome</keyword>
<dbReference type="STRING" id="1884261.A0A5C3QTD8"/>
<dbReference type="AlphaFoldDB" id="A0A5C3QTD8"/>
<feature type="non-terminal residue" evidence="2">
    <location>
        <position position="455"/>
    </location>
</feature>
<proteinExistence type="predicted"/>
<dbReference type="InterPro" id="IPR011022">
    <property type="entry name" value="Arrestin_C-like"/>
</dbReference>
<dbReference type="InterPro" id="IPR014756">
    <property type="entry name" value="Ig_E-set"/>
</dbReference>
<dbReference type="SMART" id="SM01017">
    <property type="entry name" value="Arrestin_C"/>
    <property type="match status" value="1"/>
</dbReference>
<dbReference type="PANTHER" id="PTHR11188">
    <property type="entry name" value="ARRESTIN DOMAIN CONTAINING PROTEIN"/>
    <property type="match status" value="1"/>
</dbReference>
<dbReference type="SUPFAM" id="SSF81296">
    <property type="entry name" value="E set domains"/>
    <property type="match status" value="1"/>
</dbReference>
<organism evidence="2 3">
    <name type="scientific">Pterulicium gracile</name>
    <dbReference type="NCBI Taxonomy" id="1884261"/>
    <lineage>
        <taxon>Eukaryota</taxon>
        <taxon>Fungi</taxon>
        <taxon>Dikarya</taxon>
        <taxon>Basidiomycota</taxon>
        <taxon>Agaricomycotina</taxon>
        <taxon>Agaricomycetes</taxon>
        <taxon>Agaricomycetidae</taxon>
        <taxon>Agaricales</taxon>
        <taxon>Pleurotineae</taxon>
        <taxon>Pterulaceae</taxon>
        <taxon>Pterulicium</taxon>
    </lineage>
</organism>
<protein>
    <recommendedName>
        <fullName evidence="1">Arrestin C-terminal-like domain-containing protein</fullName>
    </recommendedName>
</protein>
<dbReference type="Pfam" id="PF02752">
    <property type="entry name" value="Arrestin_C"/>
    <property type="match status" value="1"/>
</dbReference>